<gene>
    <name evidence="1" type="ORF">DCAR_002259</name>
    <name evidence="2" type="ORF">DCAR_0102339</name>
</gene>
<evidence type="ECO:0000313" key="1">
    <source>
        <dbReference type="EMBL" id="KZN09603.1"/>
    </source>
</evidence>
<dbReference type="Gramene" id="KZN09603">
    <property type="protein sequence ID" value="KZN09603"/>
    <property type="gene ID" value="DCAR_002259"/>
</dbReference>
<dbReference type="EMBL" id="LNRQ01000001">
    <property type="protein sequence ID" value="KZN09603.1"/>
    <property type="molecule type" value="Genomic_DNA"/>
</dbReference>
<keyword evidence="3" id="KW-1185">Reference proteome</keyword>
<evidence type="ECO:0000313" key="2">
    <source>
        <dbReference type="EMBL" id="WOG83165.1"/>
    </source>
</evidence>
<protein>
    <submittedName>
        <fullName evidence="1">Uncharacterized protein</fullName>
    </submittedName>
</protein>
<reference evidence="1" key="1">
    <citation type="journal article" date="2016" name="Nat. Genet.">
        <title>A high-quality carrot genome assembly provides new insights into carotenoid accumulation and asterid genome evolution.</title>
        <authorList>
            <person name="Iorizzo M."/>
            <person name="Ellison S."/>
            <person name="Senalik D."/>
            <person name="Zeng P."/>
            <person name="Satapoomin P."/>
            <person name="Huang J."/>
            <person name="Bowman M."/>
            <person name="Iovene M."/>
            <person name="Sanseverino W."/>
            <person name="Cavagnaro P."/>
            <person name="Yildiz M."/>
            <person name="Macko-Podgorni A."/>
            <person name="Moranska E."/>
            <person name="Grzebelus E."/>
            <person name="Grzebelus D."/>
            <person name="Ashrafi H."/>
            <person name="Zheng Z."/>
            <person name="Cheng S."/>
            <person name="Spooner D."/>
            <person name="Van Deynze A."/>
            <person name="Simon P."/>
        </authorList>
    </citation>
    <scope>NUCLEOTIDE SEQUENCE [LARGE SCALE GENOMIC DNA]</scope>
    <source>
        <tissue evidence="1">Leaf</tissue>
    </source>
</reference>
<accession>A0A162B3Q9</accession>
<name>A0A162B3Q9_DAUCS</name>
<dbReference type="Proteomes" id="UP000077755">
    <property type="component" value="Chromosome 1"/>
</dbReference>
<organism evidence="1">
    <name type="scientific">Daucus carota subsp. sativus</name>
    <name type="common">Carrot</name>
    <dbReference type="NCBI Taxonomy" id="79200"/>
    <lineage>
        <taxon>Eukaryota</taxon>
        <taxon>Viridiplantae</taxon>
        <taxon>Streptophyta</taxon>
        <taxon>Embryophyta</taxon>
        <taxon>Tracheophyta</taxon>
        <taxon>Spermatophyta</taxon>
        <taxon>Magnoliopsida</taxon>
        <taxon>eudicotyledons</taxon>
        <taxon>Gunneridae</taxon>
        <taxon>Pentapetalae</taxon>
        <taxon>asterids</taxon>
        <taxon>campanulids</taxon>
        <taxon>Apiales</taxon>
        <taxon>Apiaceae</taxon>
        <taxon>Apioideae</taxon>
        <taxon>Scandiceae</taxon>
        <taxon>Daucinae</taxon>
        <taxon>Daucus</taxon>
        <taxon>Daucus sect. Daucus</taxon>
    </lineage>
</organism>
<evidence type="ECO:0000313" key="3">
    <source>
        <dbReference type="Proteomes" id="UP000077755"/>
    </source>
</evidence>
<proteinExistence type="predicted"/>
<reference evidence="2" key="2">
    <citation type="submission" date="2022-03" db="EMBL/GenBank/DDBJ databases">
        <title>Draft title - Genomic analysis of global carrot germplasm unveils the trajectory of domestication and the origin of high carotenoid orange carrot.</title>
        <authorList>
            <person name="Iorizzo M."/>
            <person name="Ellison S."/>
            <person name="Senalik D."/>
            <person name="Macko-Podgorni A."/>
            <person name="Grzebelus D."/>
            <person name="Bostan H."/>
            <person name="Rolling W."/>
            <person name="Curaba J."/>
            <person name="Simon P."/>
        </authorList>
    </citation>
    <scope>NUCLEOTIDE SEQUENCE</scope>
    <source>
        <tissue evidence="2">Leaf</tissue>
    </source>
</reference>
<sequence>MADYKFSNLNTQDPQEILRIKLLENLYREGDKQPVPAAAENFDFHKELKERVEQRKSMLAMEPEIRKRCQMPVEEFLKQIRLAMYERKLYIDSIMLRQDKDSHSGKTCVSGSSTPHYADDAYASVVDELMKTDFLKADADDLADFVDGPQKTLDEGEN</sequence>
<dbReference type="AlphaFoldDB" id="A0A162B3Q9"/>
<dbReference type="EMBL" id="CP093343">
    <property type="protein sequence ID" value="WOG83165.1"/>
    <property type="molecule type" value="Genomic_DNA"/>
</dbReference>